<reference evidence="9" key="1">
    <citation type="submission" date="2017-03" db="EMBL/GenBank/DDBJ databases">
        <title>The new red algal subphylum Proteorhodophytina comprises the largest and most divergent plastid genomes known.</title>
        <authorList>
            <person name="Munoz-Gomez S.A."/>
            <person name="Mejia-Franco F.G."/>
            <person name="Durnin K."/>
            <person name="Morgan C."/>
            <person name="Grisdale C.J."/>
            <person name="Archibald J.M."/>
            <person name="Slamovits C.H."/>
        </authorList>
    </citation>
    <scope>NUCLEOTIDE SEQUENCE</scope>
    <source>
        <strain evidence="9">UTEX LB2060</strain>
    </source>
</reference>
<keyword evidence="8" id="KW-0139">CF(1)</keyword>
<dbReference type="HAMAP" id="MF_01416">
    <property type="entry name" value="ATP_synth_delta_bact"/>
    <property type="match status" value="1"/>
</dbReference>
<comment type="function">
    <text evidence="8">F(1)F(0) ATP synthase produces ATP from ADP in the presence of a proton or sodium gradient. F-type ATPases consist of two structural domains, F(1) containing the extramembraneous catalytic core and F(0) containing the membrane proton channel, linked together by a central stalk and a peripheral stalk. During catalysis, ATP synthesis in the catalytic domain of F(1) is coupled via a rotary mechanism of the central stalk subunits to proton translocation.</text>
</comment>
<geneLocation type="chloroplast" evidence="9"/>
<keyword evidence="9" id="KW-0934">Plastid</keyword>
<dbReference type="NCBIfam" id="TIGR01145">
    <property type="entry name" value="ATP_synt_delta"/>
    <property type="match status" value="1"/>
</dbReference>
<evidence type="ECO:0000256" key="5">
    <source>
        <dbReference type="ARBA" id="ARBA00023065"/>
    </source>
</evidence>
<keyword evidence="3 8" id="KW-0813">Transport</keyword>
<comment type="subunit">
    <text evidence="8">F-type ATPases have 2 components, F(1) - the catalytic core - and F(0) - the membrane proton channel. F(1) has five subunits: alpha(3), beta(3), gamma(1), delta(1), epsilon(1). CF(0) has four main subunits: a(1), b(1), b'(1) and c(10-14). The alpha and beta chains form an alternating ring which encloses part of the gamma chain. F(1) is attached to F(0) by a central stalk formed by the gamma and epsilon chains, while a peripheral stalk is formed by the delta, b and b' chains.</text>
</comment>
<dbReference type="GO" id="GO:0009535">
    <property type="term" value="C:chloroplast thylakoid membrane"/>
    <property type="evidence" value="ECO:0007669"/>
    <property type="project" value="UniProtKB-SubCell"/>
</dbReference>
<protein>
    <recommendedName>
        <fullName evidence="8">ATP synthase subunit delta, chloroplastic</fullName>
    </recommendedName>
    <alternativeName>
        <fullName evidence="8">ATP synthase F(1) sector subunit delta</fullName>
    </alternativeName>
    <alternativeName>
        <fullName evidence="8">F-type ATPase subunit delta</fullName>
    </alternativeName>
</protein>
<keyword evidence="9" id="KW-0150">Chloroplast</keyword>
<dbReference type="PANTHER" id="PTHR11910">
    <property type="entry name" value="ATP SYNTHASE DELTA CHAIN"/>
    <property type="match status" value="1"/>
</dbReference>
<evidence type="ECO:0000256" key="4">
    <source>
        <dbReference type="ARBA" id="ARBA00022781"/>
    </source>
</evidence>
<sequence>MSNKNSISKIAQPYGEALIDLAVSSNTLDNVTNDIKSILNLISESPELKKIIISPLIDNNKKKNILSNILKSQISNTTLKFIMLVIDRVRFVLLEEIGRQFLELAYEKTGITLANIATSIPFSEQQYSLWIQTIKLLKNDKRLIRDINIDPELIGGFTIQLGSQLIDSSLKGQLKQMASHLDILEE</sequence>
<keyword evidence="4 8" id="KW-0375">Hydrogen ion transport</keyword>
<keyword evidence="8" id="KW-0793">Thylakoid</keyword>
<evidence type="ECO:0000256" key="2">
    <source>
        <dbReference type="ARBA" id="ARBA00007046"/>
    </source>
</evidence>
<evidence type="ECO:0000313" key="9">
    <source>
        <dbReference type="EMBL" id="ARO91059.1"/>
    </source>
</evidence>
<evidence type="ECO:0000256" key="7">
    <source>
        <dbReference type="ARBA" id="ARBA00023310"/>
    </source>
</evidence>
<comment type="subcellular location">
    <subcellularLocation>
        <location evidence="1">Membrane</location>
    </subcellularLocation>
    <subcellularLocation>
        <location evidence="8">Plastid</location>
        <location evidence="8">Chloroplast thylakoid membrane</location>
        <topology evidence="8">Peripheral membrane protein</topology>
    </subcellularLocation>
</comment>
<dbReference type="AlphaFoldDB" id="A0A1X9PU80"/>
<dbReference type="InterPro" id="IPR000711">
    <property type="entry name" value="ATPase_OSCP/dsu"/>
</dbReference>
<evidence type="ECO:0000256" key="3">
    <source>
        <dbReference type="ARBA" id="ARBA00022448"/>
    </source>
</evidence>
<evidence type="ECO:0000256" key="8">
    <source>
        <dbReference type="HAMAP-Rule" id="MF_01416"/>
    </source>
</evidence>
<dbReference type="GO" id="GO:0045259">
    <property type="term" value="C:proton-transporting ATP synthase complex"/>
    <property type="evidence" value="ECO:0007669"/>
    <property type="project" value="UniProtKB-KW"/>
</dbReference>
<keyword evidence="6 8" id="KW-0472">Membrane</keyword>
<dbReference type="SUPFAM" id="SSF47928">
    <property type="entry name" value="N-terminal domain of the delta subunit of the F1F0-ATP synthase"/>
    <property type="match status" value="1"/>
</dbReference>
<gene>
    <name evidence="8 9" type="primary">atpD</name>
</gene>
<accession>A0A1X9PU80</accession>
<organism evidence="9">
    <name type="scientific">Flintiella sanguinaria</name>
    <dbReference type="NCBI Taxonomy" id="101926"/>
    <lineage>
        <taxon>Eukaryota</taxon>
        <taxon>Rhodophyta</taxon>
        <taxon>Bangiophyceae</taxon>
        <taxon>Porphyridiales</taxon>
        <taxon>Porphyridiaceae</taxon>
        <taxon>Flintiella</taxon>
    </lineage>
</organism>
<proteinExistence type="inferred from homology"/>
<dbReference type="GO" id="GO:0046933">
    <property type="term" value="F:proton-transporting ATP synthase activity, rotational mechanism"/>
    <property type="evidence" value="ECO:0007669"/>
    <property type="project" value="UniProtKB-UniRule"/>
</dbReference>
<evidence type="ECO:0000256" key="1">
    <source>
        <dbReference type="ARBA" id="ARBA00004370"/>
    </source>
</evidence>
<dbReference type="EMBL" id="KY709211">
    <property type="protein sequence ID" value="ARO91059.1"/>
    <property type="molecule type" value="Genomic_DNA"/>
</dbReference>
<dbReference type="Gene3D" id="1.10.520.20">
    <property type="entry name" value="N-terminal domain of the delta subunit of the F1F0-ATP synthase"/>
    <property type="match status" value="1"/>
</dbReference>
<keyword evidence="5 8" id="KW-0406">Ion transport</keyword>
<evidence type="ECO:0000256" key="6">
    <source>
        <dbReference type="ARBA" id="ARBA00023136"/>
    </source>
</evidence>
<dbReference type="InterPro" id="IPR026015">
    <property type="entry name" value="ATP_synth_OSCP/delta_N_sf"/>
</dbReference>
<dbReference type="PRINTS" id="PR00125">
    <property type="entry name" value="ATPASEDELTA"/>
</dbReference>
<dbReference type="Pfam" id="PF00213">
    <property type="entry name" value="OSCP"/>
    <property type="match status" value="1"/>
</dbReference>
<comment type="similarity">
    <text evidence="2 8">Belongs to the ATPase delta chain family.</text>
</comment>
<name>A0A1X9PU80_9RHOD</name>
<keyword evidence="7 8" id="KW-0066">ATP synthesis</keyword>
<comment type="function">
    <text evidence="8">This protein is part of the stalk that links CF(0) to CF(1). It either transmits conformational changes from CF(0) to CF(1) or is implicated in proton conduction.</text>
</comment>